<dbReference type="NCBIfam" id="NF038114">
    <property type="entry name" value="rightmost"/>
    <property type="match status" value="1"/>
</dbReference>
<evidence type="ECO:0000313" key="2">
    <source>
        <dbReference type="EMBL" id="GAA2120580.1"/>
    </source>
</evidence>
<sequence length="315" mass="33375">MIQFVDGSLDITKAPLTVTADANVETAAVDAFSKVYGSANPAFTVRYGGFVLGQGSSVLGGTLGFMTTATASSDVASYSVTPGGLTSSNYQIQFVHGTLAVTKAPLLVKVDANPATPVQEPFTKLYGAGDPAYSVRYEEFVLGQDASVLGGTLTYTTTAPPSGVGAAVVTAIGQTSSNYAIQYVSGTLNIQYRWDGYLQPINDTAHMVDVSESKFRFGQTIPVKFNIKRADGTIVQQSGSPTFTYGFVNATCDSSLTSESLPDGVAPSGGQVFDWDGTKYQYNWSTKGLNKQGEYRVYANLADGTRRHVDICLTK</sequence>
<accession>A0ABP5JUY0</accession>
<dbReference type="EMBL" id="BAAAQQ010000007">
    <property type="protein sequence ID" value="GAA2120580.1"/>
    <property type="molecule type" value="Genomic_DNA"/>
</dbReference>
<dbReference type="Proteomes" id="UP001500575">
    <property type="component" value="Unassembled WGS sequence"/>
</dbReference>
<reference evidence="3" key="1">
    <citation type="journal article" date="2019" name="Int. J. Syst. Evol. Microbiol.">
        <title>The Global Catalogue of Microorganisms (GCM) 10K type strain sequencing project: providing services to taxonomists for standard genome sequencing and annotation.</title>
        <authorList>
            <consortium name="The Broad Institute Genomics Platform"/>
            <consortium name="The Broad Institute Genome Sequencing Center for Infectious Disease"/>
            <person name="Wu L."/>
            <person name="Ma J."/>
        </authorList>
    </citation>
    <scope>NUCLEOTIDE SEQUENCE [LARGE SCALE GENOMIC DNA]</scope>
    <source>
        <strain evidence="3">JCM 16021</strain>
    </source>
</reference>
<feature type="domain" description="MBG" evidence="1">
    <location>
        <begin position="27"/>
        <end position="99"/>
    </location>
</feature>
<dbReference type="Pfam" id="PF18676">
    <property type="entry name" value="MBG_2"/>
    <property type="match status" value="2"/>
</dbReference>
<evidence type="ECO:0000313" key="3">
    <source>
        <dbReference type="Proteomes" id="UP001500575"/>
    </source>
</evidence>
<keyword evidence="3" id="KW-1185">Reference proteome</keyword>
<proteinExistence type="predicted"/>
<gene>
    <name evidence="2" type="ORF">GCM10009843_14060</name>
</gene>
<protein>
    <recommendedName>
        <fullName evidence="1">MBG domain-containing protein</fullName>
    </recommendedName>
</protein>
<organism evidence="2 3">
    <name type="scientific">Nocardioides bigeumensis</name>
    <dbReference type="NCBI Taxonomy" id="433657"/>
    <lineage>
        <taxon>Bacteria</taxon>
        <taxon>Bacillati</taxon>
        <taxon>Actinomycetota</taxon>
        <taxon>Actinomycetes</taxon>
        <taxon>Propionibacteriales</taxon>
        <taxon>Nocardioidaceae</taxon>
        <taxon>Nocardioides</taxon>
    </lineage>
</organism>
<comment type="caution">
    <text evidence="2">The sequence shown here is derived from an EMBL/GenBank/DDBJ whole genome shotgun (WGS) entry which is preliminary data.</text>
</comment>
<feature type="domain" description="MBG" evidence="1">
    <location>
        <begin position="123"/>
        <end position="188"/>
    </location>
</feature>
<name>A0ABP5JUY0_9ACTN</name>
<evidence type="ECO:0000259" key="1">
    <source>
        <dbReference type="Pfam" id="PF18676"/>
    </source>
</evidence>
<dbReference type="Gene3D" id="3.30.160.710">
    <property type="match status" value="1"/>
</dbReference>
<dbReference type="InterPro" id="IPR041286">
    <property type="entry name" value="MBG_2"/>
</dbReference>